<evidence type="ECO:0000313" key="4">
    <source>
        <dbReference type="Proteomes" id="UP000179076"/>
    </source>
</evidence>
<feature type="domain" description="AB hydrolase-1" evidence="1">
    <location>
        <begin position="79"/>
        <end position="128"/>
    </location>
</feature>
<dbReference type="Gene3D" id="2.60.40.2190">
    <property type="match status" value="1"/>
</dbReference>
<dbReference type="SUPFAM" id="SSF53474">
    <property type="entry name" value="alpha/beta-Hydrolases"/>
    <property type="match status" value="1"/>
</dbReference>
<protein>
    <recommendedName>
        <fullName evidence="5">AFL C-terminal domain-containing protein</fullName>
    </recommendedName>
</protein>
<evidence type="ECO:0008006" key="5">
    <source>
        <dbReference type="Google" id="ProtNLM"/>
    </source>
</evidence>
<proteinExistence type="predicted"/>
<evidence type="ECO:0000259" key="1">
    <source>
        <dbReference type="Pfam" id="PF00561"/>
    </source>
</evidence>
<sequence length="442" mass="47456">MAALAIVLISFSGASFSFFKKPQVEILPTIFVHGFAGSGVQYQSQAMRFSSNGVPDERILAFEYDTGNLGGLGAVQGVLDAFVDDVRARFGVEQVNLVGHSLGTSVSNTYLSNPTRAAKVAKYIGVDGASNATCGSTAPGTLSCMGIFRGSAGNVGGNNVYFNDTQTHVEAATSPESFAAQFTFLTGQAPKTTHIIEDKGLIKVGGRAVLFPANQGADGAQLELWRISGFTGRRLYRVKSVTIGADGNFGPYLVFSGEHYELSLERAGFPTGHYYFQPWPRSTNLVRMNASAPGSLTLANTNASENHSAIIVQRQKEWWVSHPSGQNDSLKILTLSRSGGFNPPVEVLTPITSNGIIAIHVHDDVATPLFSSLALLPFFPTQAFQSGVDVFMPADSPPDGTIGVINAHRGNASFRKLQVINIRNWESTTHRSIVQFNDYLQD</sequence>
<dbReference type="Pfam" id="PF18067">
    <property type="entry name" value="Lipase_C"/>
    <property type="match status" value="1"/>
</dbReference>
<dbReference type="InterPro" id="IPR000073">
    <property type="entry name" value="AB_hydrolase_1"/>
</dbReference>
<evidence type="ECO:0000313" key="3">
    <source>
        <dbReference type="EMBL" id="OGI69869.1"/>
    </source>
</evidence>
<dbReference type="AlphaFoldDB" id="A0A1F6VJW1"/>
<gene>
    <name evidence="3" type="ORF">A2W18_14230</name>
</gene>
<dbReference type="InterPro" id="IPR029058">
    <property type="entry name" value="AB_hydrolase_fold"/>
</dbReference>
<feature type="domain" description="AFL C-terminal" evidence="2">
    <location>
        <begin position="202"/>
        <end position="293"/>
    </location>
</feature>
<dbReference type="Pfam" id="PF00561">
    <property type="entry name" value="Abhydrolase_1"/>
    <property type="match status" value="1"/>
</dbReference>
<organism evidence="3 4">
    <name type="scientific">Candidatus Muproteobacteria bacterium RBG_16_60_9</name>
    <dbReference type="NCBI Taxonomy" id="1817755"/>
    <lineage>
        <taxon>Bacteria</taxon>
        <taxon>Pseudomonadati</taxon>
        <taxon>Pseudomonadota</taxon>
        <taxon>Candidatus Muproteobacteria</taxon>
    </lineage>
</organism>
<comment type="caution">
    <text evidence="3">The sequence shown here is derived from an EMBL/GenBank/DDBJ whole genome shotgun (WGS) entry which is preliminary data.</text>
</comment>
<evidence type="ECO:0000259" key="2">
    <source>
        <dbReference type="Pfam" id="PF18067"/>
    </source>
</evidence>
<dbReference type="EMBL" id="MFSP01000012">
    <property type="protein sequence ID" value="OGI69869.1"/>
    <property type="molecule type" value="Genomic_DNA"/>
</dbReference>
<dbReference type="Proteomes" id="UP000179076">
    <property type="component" value="Unassembled WGS sequence"/>
</dbReference>
<dbReference type="Gene3D" id="2.60.40.2200">
    <property type="match status" value="1"/>
</dbReference>
<name>A0A1F6VJW1_9PROT</name>
<dbReference type="Gene3D" id="3.40.50.1820">
    <property type="entry name" value="alpha/beta hydrolase"/>
    <property type="match status" value="1"/>
</dbReference>
<reference evidence="3 4" key="1">
    <citation type="journal article" date="2016" name="Nat. Commun.">
        <title>Thousands of microbial genomes shed light on interconnected biogeochemical processes in an aquifer system.</title>
        <authorList>
            <person name="Anantharaman K."/>
            <person name="Brown C.T."/>
            <person name="Hug L.A."/>
            <person name="Sharon I."/>
            <person name="Castelle C.J."/>
            <person name="Probst A.J."/>
            <person name="Thomas B.C."/>
            <person name="Singh A."/>
            <person name="Wilkins M.J."/>
            <person name="Karaoz U."/>
            <person name="Brodie E.L."/>
            <person name="Williams K.H."/>
            <person name="Hubbard S.S."/>
            <person name="Banfield J.F."/>
        </authorList>
    </citation>
    <scope>NUCLEOTIDE SEQUENCE [LARGE SCALE GENOMIC DNA]</scope>
</reference>
<accession>A0A1F6VJW1</accession>
<dbReference type="InterPro" id="IPR040664">
    <property type="entry name" value="AFL_C"/>
</dbReference>